<evidence type="ECO:0000313" key="2">
    <source>
        <dbReference type="EMBL" id="RPB02049.1"/>
    </source>
</evidence>
<sequence length="167" mass="18976">MPTFDPAWDPDHGRVQDPLVSPFLLTYKQYPESANETSTQPAYLPTLELQSHIPRPILSSSRSLAALESNQQAKHNLHIQLEQLEKSKAALLAKIDSLTGQISSVQVRESKEQNLTSQECQQQEQQKLKALSQGKWSKSFKTLSQLSDERIREQAKVREITKKIEVK</sequence>
<evidence type="ECO:0000313" key="3">
    <source>
        <dbReference type="Proteomes" id="UP000276215"/>
    </source>
</evidence>
<organism evidence="2 3">
    <name type="scientific">Choiromyces venosus 120613-1</name>
    <dbReference type="NCBI Taxonomy" id="1336337"/>
    <lineage>
        <taxon>Eukaryota</taxon>
        <taxon>Fungi</taxon>
        <taxon>Dikarya</taxon>
        <taxon>Ascomycota</taxon>
        <taxon>Pezizomycotina</taxon>
        <taxon>Pezizomycetes</taxon>
        <taxon>Pezizales</taxon>
        <taxon>Tuberaceae</taxon>
        <taxon>Choiromyces</taxon>
    </lineage>
</organism>
<gene>
    <name evidence="2" type="ORF">L873DRAFT_1787815</name>
</gene>
<accession>A0A3N4JYD7</accession>
<proteinExistence type="predicted"/>
<dbReference type="AlphaFoldDB" id="A0A3N4JYD7"/>
<name>A0A3N4JYD7_9PEZI</name>
<dbReference type="Proteomes" id="UP000276215">
    <property type="component" value="Unassembled WGS sequence"/>
</dbReference>
<dbReference type="EMBL" id="ML120369">
    <property type="protein sequence ID" value="RPB02049.1"/>
    <property type="molecule type" value="Genomic_DNA"/>
</dbReference>
<evidence type="ECO:0000256" key="1">
    <source>
        <dbReference type="SAM" id="Coils"/>
    </source>
</evidence>
<protein>
    <submittedName>
        <fullName evidence="2">Uncharacterized protein</fullName>
    </submittedName>
</protein>
<keyword evidence="3" id="KW-1185">Reference proteome</keyword>
<keyword evidence="1" id="KW-0175">Coiled coil</keyword>
<feature type="coiled-coil region" evidence="1">
    <location>
        <begin position="67"/>
        <end position="101"/>
    </location>
</feature>
<reference evidence="2 3" key="1">
    <citation type="journal article" date="2018" name="Nat. Ecol. Evol.">
        <title>Pezizomycetes genomes reveal the molecular basis of ectomycorrhizal truffle lifestyle.</title>
        <authorList>
            <person name="Murat C."/>
            <person name="Payen T."/>
            <person name="Noel B."/>
            <person name="Kuo A."/>
            <person name="Morin E."/>
            <person name="Chen J."/>
            <person name="Kohler A."/>
            <person name="Krizsan K."/>
            <person name="Balestrini R."/>
            <person name="Da Silva C."/>
            <person name="Montanini B."/>
            <person name="Hainaut M."/>
            <person name="Levati E."/>
            <person name="Barry K.W."/>
            <person name="Belfiori B."/>
            <person name="Cichocki N."/>
            <person name="Clum A."/>
            <person name="Dockter R.B."/>
            <person name="Fauchery L."/>
            <person name="Guy J."/>
            <person name="Iotti M."/>
            <person name="Le Tacon F."/>
            <person name="Lindquist E.A."/>
            <person name="Lipzen A."/>
            <person name="Malagnac F."/>
            <person name="Mello A."/>
            <person name="Molinier V."/>
            <person name="Miyauchi S."/>
            <person name="Poulain J."/>
            <person name="Riccioni C."/>
            <person name="Rubini A."/>
            <person name="Sitrit Y."/>
            <person name="Splivallo R."/>
            <person name="Traeger S."/>
            <person name="Wang M."/>
            <person name="Zifcakova L."/>
            <person name="Wipf D."/>
            <person name="Zambonelli A."/>
            <person name="Paolocci F."/>
            <person name="Nowrousian M."/>
            <person name="Ottonello S."/>
            <person name="Baldrian P."/>
            <person name="Spatafora J.W."/>
            <person name="Henrissat B."/>
            <person name="Nagy L.G."/>
            <person name="Aury J.M."/>
            <person name="Wincker P."/>
            <person name="Grigoriev I.V."/>
            <person name="Bonfante P."/>
            <person name="Martin F.M."/>
        </authorList>
    </citation>
    <scope>NUCLEOTIDE SEQUENCE [LARGE SCALE GENOMIC DNA]</scope>
    <source>
        <strain evidence="2 3">120613-1</strain>
    </source>
</reference>